<evidence type="ECO:0000313" key="5">
    <source>
        <dbReference type="Proteomes" id="UP000069135"/>
    </source>
</evidence>
<accession>A0A0S1STV1</accession>
<accession>A0A0S1SI12</accession>
<keyword evidence="2" id="KW-0378">Hydrolase</keyword>
<comment type="cofactor">
    <cofactor evidence="1">
        <name>Mg(2+)</name>
        <dbReference type="ChEBI" id="CHEBI:18420"/>
    </cofactor>
</comment>
<dbReference type="InterPro" id="IPR000086">
    <property type="entry name" value="NUDIX_hydrolase_dom"/>
</dbReference>
<evidence type="ECO:0000313" key="4">
    <source>
        <dbReference type="EMBL" id="ALM13120.1"/>
    </source>
</evidence>
<dbReference type="KEGG" id="prf:PeribacterA2_0429"/>
<feature type="domain" description="Nudix hydrolase" evidence="3">
    <location>
        <begin position="31"/>
        <end position="159"/>
    </location>
</feature>
<dbReference type="AlphaFoldDB" id="A0A0S1SI12"/>
<dbReference type="Pfam" id="PF00293">
    <property type="entry name" value="NUDIX"/>
    <property type="match status" value="1"/>
</dbReference>
<dbReference type="CDD" id="cd03424">
    <property type="entry name" value="NUDIX_ADPRase_Nudt5_UGPPase_Nudt14"/>
    <property type="match status" value="1"/>
</dbReference>
<dbReference type="GO" id="GO:0006753">
    <property type="term" value="P:nucleoside phosphate metabolic process"/>
    <property type="evidence" value="ECO:0007669"/>
    <property type="project" value="TreeGrafter"/>
</dbReference>
<accession>A0A0S1SMZ0</accession>
<evidence type="ECO:0000259" key="3">
    <source>
        <dbReference type="PROSITE" id="PS51462"/>
    </source>
</evidence>
<accession>A0A0S1STZ3</accession>
<dbReference type="GO" id="GO:0019693">
    <property type="term" value="P:ribose phosphate metabolic process"/>
    <property type="evidence" value="ECO:0007669"/>
    <property type="project" value="TreeGrafter"/>
</dbReference>
<dbReference type="SUPFAM" id="SSF55811">
    <property type="entry name" value="Nudix"/>
    <property type="match status" value="1"/>
</dbReference>
<dbReference type="InterPro" id="IPR015797">
    <property type="entry name" value="NUDIX_hydrolase-like_dom_sf"/>
</dbReference>
<dbReference type="EMBL" id="CP013065">
    <property type="protein sequence ID" value="ALM13120.1"/>
    <property type="molecule type" value="Genomic_DNA"/>
</dbReference>
<dbReference type="STRING" id="1735162.PeribacterB2_0428"/>
<gene>
    <name evidence="4" type="ORF">PeribacterD1_0429</name>
</gene>
<dbReference type="GO" id="GO:0005829">
    <property type="term" value="C:cytosol"/>
    <property type="evidence" value="ECO:0007669"/>
    <property type="project" value="TreeGrafter"/>
</dbReference>
<dbReference type="GO" id="GO:0016787">
    <property type="term" value="F:hydrolase activity"/>
    <property type="evidence" value="ECO:0007669"/>
    <property type="project" value="UniProtKB-KW"/>
</dbReference>
<dbReference type="PROSITE" id="PS51462">
    <property type="entry name" value="NUDIX"/>
    <property type="match status" value="1"/>
</dbReference>
<organism evidence="4 5">
    <name type="scientific">Candidatus Peribacter riflensis</name>
    <dbReference type="NCBI Taxonomy" id="1735162"/>
    <lineage>
        <taxon>Bacteria</taxon>
        <taxon>Candidatus Peregrinibacteriota</taxon>
        <taxon>Candidatus Peribacteria</taxon>
        <taxon>Candidatus Peribacterales</taxon>
        <taxon>Candidatus Peribacteraceae</taxon>
        <taxon>Candidatus Peribacter</taxon>
    </lineage>
</organism>
<evidence type="ECO:0000256" key="1">
    <source>
        <dbReference type="ARBA" id="ARBA00001946"/>
    </source>
</evidence>
<dbReference type="Gene3D" id="3.90.79.10">
    <property type="entry name" value="Nucleoside Triphosphate Pyrophosphohydrolase"/>
    <property type="match status" value="1"/>
</dbReference>
<reference evidence="4 5" key="2">
    <citation type="journal article" date="2016" name="PeerJ">
        <title>Analysis of five complete genome sequences for members of the class Peribacteria in the recently recognized Peregrinibacteria bacterial phylum.</title>
        <authorList>
            <person name="Anantharaman K."/>
            <person name="Brown C.T."/>
            <person name="Burstein D."/>
            <person name="Castelle C.J."/>
            <person name="Probst A.J."/>
            <person name="Thomas B.C."/>
            <person name="Williams K.H."/>
            <person name="Banfield J.F."/>
        </authorList>
    </citation>
    <scope>NUCLEOTIDE SEQUENCE [LARGE SCALE GENOMIC DNA]</scope>
    <source>
        <strain evidence="4">RIFOXYD1_FULL_PER-ii_59_16</strain>
    </source>
</reference>
<name>A0A0S1SI12_9BACT</name>
<dbReference type="PANTHER" id="PTHR11839:SF18">
    <property type="entry name" value="NUDIX HYDROLASE DOMAIN-CONTAINING PROTEIN"/>
    <property type="match status" value="1"/>
</dbReference>
<dbReference type="PANTHER" id="PTHR11839">
    <property type="entry name" value="UDP/ADP-SUGAR PYROPHOSPHATASE"/>
    <property type="match status" value="1"/>
</dbReference>
<evidence type="ECO:0000256" key="2">
    <source>
        <dbReference type="ARBA" id="ARBA00022801"/>
    </source>
</evidence>
<reference evidence="5" key="1">
    <citation type="submission" date="2015-10" db="EMBL/GenBank/DDBJ databases">
        <title>Analysis of five complete genome sequences for members of the class Peribacteria in the recently recognized Peregrinibacteria bacterial phylum.</title>
        <authorList>
            <person name="Anantharaman K."/>
            <person name="Brown C.T."/>
            <person name="Burstein D."/>
            <person name="Castelle C.J."/>
            <person name="Probst A.J."/>
            <person name="Thomas B.C."/>
            <person name="Williams K.H."/>
            <person name="Banfield J.F."/>
        </authorList>
    </citation>
    <scope>NUCLEOTIDE SEQUENCE [LARGE SCALE GENOMIC DNA]</scope>
</reference>
<proteinExistence type="predicted"/>
<accession>A0A0S1SEA1</accession>
<dbReference type="Proteomes" id="UP000069135">
    <property type="component" value="Chromosome"/>
</dbReference>
<protein>
    <submittedName>
        <fullName evidence="4">ADP-ribose pyrophosphatase</fullName>
    </submittedName>
</protein>
<sequence>MEELYSGHGWRVTFEEAPLPNGKVKRVARVTRCDTAHIIAITDAGKVVLIREFRPFFKDYIWMLPTGRVNKEPDPKAAALRELQEETGYRADDISFLCKGSHSEGFPSINHVFVARKLTPDPLPPDDTELIETYECSVPEAIEKVCGSSHVHLPSAFGLLFYARKEGL</sequence>